<dbReference type="Proteomes" id="UP000245340">
    <property type="component" value="Unplaced"/>
</dbReference>
<name>A0A9B0M268_ODORO</name>
<gene>
    <name evidence="3" type="primary">LOC101372937</name>
</gene>
<accession>A0A9B0M268</accession>
<feature type="compositionally biased region" description="Basic and acidic residues" evidence="1">
    <location>
        <begin position="211"/>
        <end position="224"/>
    </location>
</feature>
<proteinExistence type="predicted"/>
<dbReference type="AlphaFoldDB" id="A0A9B0M268"/>
<reference evidence="3" key="1">
    <citation type="submission" date="2025-08" db="UniProtKB">
        <authorList>
            <consortium name="RefSeq"/>
        </authorList>
    </citation>
    <scope>IDENTIFICATION</scope>
</reference>
<keyword evidence="2" id="KW-1185">Reference proteome</keyword>
<organism evidence="2 3">
    <name type="scientific">Odobenus rosmarus divergens</name>
    <name type="common">Pacific walrus</name>
    <dbReference type="NCBI Taxonomy" id="9708"/>
    <lineage>
        <taxon>Eukaryota</taxon>
        <taxon>Metazoa</taxon>
        <taxon>Chordata</taxon>
        <taxon>Craniata</taxon>
        <taxon>Vertebrata</taxon>
        <taxon>Euteleostomi</taxon>
        <taxon>Mammalia</taxon>
        <taxon>Eutheria</taxon>
        <taxon>Laurasiatheria</taxon>
        <taxon>Carnivora</taxon>
        <taxon>Caniformia</taxon>
        <taxon>Pinnipedia</taxon>
        <taxon>Odobenidae</taxon>
        <taxon>Odobenus</taxon>
    </lineage>
</organism>
<feature type="region of interest" description="Disordered" evidence="1">
    <location>
        <begin position="211"/>
        <end position="232"/>
    </location>
</feature>
<evidence type="ECO:0000313" key="2">
    <source>
        <dbReference type="Proteomes" id="UP000245340"/>
    </source>
</evidence>
<dbReference type="RefSeq" id="XP_004415020.1">
    <property type="nucleotide sequence ID" value="XM_004414963.1"/>
</dbReference>
<evidence type="ECO:0000256" key="1">
    <source>
        <dbReference type="SAM" id="MobiDB-lite"/>
    </source>
</evidence>
<evidence type="ECO:0000313" key="3">
    <source>
        <dbReference type="RefSeq" id="XP_004415020.1"/>
    </source>
</evidence>
<dbReference type="Pfam" id="PF15083">
    <property type="entry name" value="Colipase-like"/>
    <property type="match status" value="1"/>
</dbReference>
<protein>
    <submittedName>
        <fullName evidence="3">Uncharacterized protein LOC101372937</fullName>
    </submittedName>
</protein>
<sequence>MEILGHPVRAVSEWCEQEPDLGGLGVWEVLVGASRWAASVAPRTSGLRPPWKAVLTPAMRYVGQQVGPPPHIAICQEDRAECRSRCCIPSSLNPQTFCTPKTIFLQCVPWRKPNGAYCTHHKECRSQCCIKLDEAGRYRCTRLSGLLAQCLPLVSPSAMGRRCLRHGGVLDVTEVLQPLNVAVSKPSGRPVPGEAHTCCLETGLQVRFREQESADEDSGKERVTGKKSCKGEPAWTSQKLTWILCLSLAGSLARGSTLLFLGCENL</sequence>